<organism evidence="1 2">
    <name type="scientific">Carboxylicivirga marina</name>
    <dbReference type="NCBI Taxonomy" id="2800988"/>
    <lineage>
        <taxon>Bacteria</taxon>
        <taxon>Pseudomonadati</taxon>
        <taxon>Bacteroidota</taxon>
        <taxon>Bacteroidia</taxon>
        <taxon>Marinilabiliales</taxon>
        <taxon>Marinilabiliaceae</taxon>
        <taxon>Carboxylicivirga</taxon>
    </lineage>
</organism>
<evidence type="ECO:0000313" key="1">
    <source>
        <dbReference type="EMBL" id="MBK3517887.1"/>
    </source>
</evidence>
<reference evidence="1 2" key="1">
    <citation type="submission" date="2021-01" db="EMBL/GenBank/DDBJ databases">
        <title>Carboxyliciviraga sp.nov., isolated from coastal sediments.</title>
        <authorList>
            <person name="Lu D."/>
            <person name="Zhang T."/>
        </authorList>
    </citation>
    <scope>NUCLEOTIDE SEQUENCE [LARGE SCALE GENOMIC DNA]</scope>
    <source>
        <strain evidence="1 2">N1Y132</strain>
    </source>
</reference>
<dbReference type="Proteomes" id="UP000605676">
    <property type="component" value="Unassembled WGS sequence"/>
</dbReference>
<sequence>MKTFRELIVWQKSMDLVTEIYEEAKTFPEEEKFGLTNQIRRASVSIPSNIAEGFGRKFDGDFARFMSIAMGSNYEVQTQLEIARNVGFIVNEQLVILIEKLEAIDKMLKGLKSKLK</sequence>
<dbReference type="PANTHER" id="PTHR38471">
    <property type="entry name" value="FOUR HELIX BUNDLE PROTEIN"/>
    <property type="match status" value="1"/>
</dbReference>
<keyword evidence="2" id="KW-1185">Reference proteome</keyword>
<dbReference type="NCBIfam" id="NF008911">
    <property type="entry name" value="PRK12275.1-2"/>
    <property type="match status" value="1"/>
</dbReference>
<dbReference type="RefSeq" id="WP_200465115.1">
    <property type="nucleotide sequence ID" value="NZ_JAENRR010000023.1"/>
</dbReference>
<dbReference type="SUPFAM" id="SSF158446">
    <property type="entry name" value="IVS-encoded protein-like"/>
    <property type="match status" value="1"/>
</dbReference>
<accession>A0ABS1HJP3</accession>
<proteinExistence type="predicted"/>
<evidence type="ECO:0000313" key="2">
    <source>
        <dbReference type="Proteomes" id="UP000605676"/>
    </source>
</evidence>
<dbReference type="NCBIfam" id="TIGR02436">
    <property type="entry name" value="four helix bundle protein"/>
    <property type="match status" value="1"/>
</dbReference>
<dbReference type="CDD" id="cd16377">
    <property type="entry name" value="23S_rRNA_IVP_like"/>
    <property type="match status" value="1"/>
</dbReference>
<dbReference type="InterPro" id="IPR036583">
    <property type="entry name" value="23S_rRNA_IVS_sf"/>
</dbReference>
<dbReference type="InterPro" id="IPR012657">
    <property type="entry name" value="23S_rRNA-intervening_sequence"/>
</dbReference>
<dbReference type="PANTHER" id="PTHR38471:SF2">
    <property type="entry name" value="FOUR HELIX BUNDLE PROTEIN"/>
    <property type="match status" value="1"/>
</dbReference>
<dbReference type="EMBL" id="JAENRR010000023">
    <property type="protein sequence ID" value="MBK3517887.1"/>
    <property type="molecule type" value="Genomic_DNA"/>
</dbReference>
<gene>
    <name evidence="1" type="ORF">JIV24_11135</name>
</gene>
<dbReference type="Gene3D" id="1.20.1440.60">
    <property type="entry name" value="23S rRNA-intervening sequence"/>
    <property type="match status" value="1"/>
</dbReference>
<comment type="caution">
    <text evidence="1">The sequence shown here is derived from an EMBL/GenBank/DDBJ whole genome shotgun (WGS) entry which is preliminary data.</text>
</comment>
<protein>
    <submittedName>
        <fullName evidence="1">Four helix bundle protein</fullName>
    </submittedName>
</protein>
<name>A0ABS1HJP3_9BACT</name>
<dbReference type="Pfam" id="PF05635">
    <property type="entry name" value="23S_rRNA_IVP"/>
    <property type="match status" value="1"/>
</dbReference>